<evidence type="ECO:0000259" key="8">
    <source>
        <dbReference type="Pfam" id="PF01171"/>
    </source>
</evidence>
<dbReference type="EC" id="6.3.4.19" evidence="1"/>
<reference evidence="9 10" key="1">
    <citation type="submission" date="2024-01" db="EMBL/GenBank/DDBJ databases">
        <authorList>
            <person name="Allen C."/>
            <person name="Tagirdzhanova G."/>
        </authorList>
    </citation>
    <scope>NUCLEOTIDE SEQUENCE [LARGE SCALE GENOMIC DNA]</scope>
    <source>
        <strain evidence="9 10">CBS 119000</strain>
    </source>
</reference>
<evidence type="ECO:0000313" key="10">
    <source>
        <dbReference type="Proteomes" id="UP001642502"/>
    </source>
</evidence>
<dbReference type="PANTHER" id="PTHR43033:SF1">
    <property type="entry name" value="TRNA(ILE)-LYSIDINE SYNTHASE-RELATED"/>
    <property type="match status" value="1"/>
</dbReference>
<dbReference type="SUPFAM" id="SSF52402">
    <property type="entry name" value="Adenine nucleotide alpha hydrolases-like"/>
    <property type="match status" value="1"/>
</dbReference>
<evidence type="ECO:0000256" key="7">
    <source>
        <dbReference type="SAM" id="MobiDB-lite"/>
    </source>
</evidence>
<dbReference type="Gene3D" id="3.40.50.620">
    <property type="entry name" value="HUPs"/>
    <property type="match status" value="1"/>
</dbReference>
<proteinExistence type="inferred from homology"/>
<evidence type="ECO:0000256" key="5">
    <source>
        <dbReference type="ARBA" id="ARBA00022840"/>
    </source>
</evidence>
<dbReference type="Proteomes" id="UP001642502">
    <property type="component" value="Unassembled WGS sequence"/>
</dbReference>
<organism evidence="9 10">
    <name type="scientific">Sporothrix epigloea</name>
    <dbReference type="NCBI Taxonomy" id="1892477"/>
    <lineage>
        <taxon>Eukaryota</taxon>
        <taxon>Fungi</taxon>
        <taxon>Dikarya</taxon>
        <taxon>Ascomycota</taxon>
        <taxon>Pezizomycotina</taxon>
        <taxon>Sordariomycetes</taxon>
        <taxon>Sordariomycetidae</taxon>
        <taxon>Ophiostomatales</taxon>
        <taxon>Ophiostomataceae</taxon>
        <taxon>Sporothrix</taxon>
    </lineage>
</organism>
<dbReference type="CDD" id="cd01992">
    <property type="entry name" value="TilS_N"/>
    <property type="match status" value="1"/>
</dbReference>
<sequence>MQPVLHRIAQPIALHEFADALRAAAPPRSSHGIAPISRRVGLAISGGVDSMALAYLCAEARKLNPQLQVADAPISGFTAVVVDHGLREGSTTEAGLVAKALADMGHRAHVCTLKWPGTAPGAAQGSMSSVETTARRLRYQSLGMQLASTRIVSLLLAHHEDDQYETILMRLLSGYGLNGGIRGLRGMRSAVDLPECHGIYGAHQSGLLDEQRRHPSYVALRPGRRQKEHMRREFREEMEAAAAAAAAADLASVPESRDTTADFTSGMRSQNEDMIVDELLRPAGPQPVDLVPIDSEDMGITAYRPLLCFAKDRLVATCLANNVPWFEDHTNADPTLTMRNALRHVVRNHTLPVSLQKPAVLQLAAQCDLQARQHEAEARRLLLRHGVVQRFTANAGTLSVRLPRIQGWTRRRPWRKTTPSCAADGYAAVSREKRRLYLRTIAALAIQKLLSFVTPEANVTPISQLQTVVNTLFPELVSPETLSKETTTSHPKSFIICGVHFMPILQTRCATSGTSAPGPVRSWYLARAPHSAAERVTSSAGASASPLAVWFPGKSIAQRWSKHPEHWAWSSWTRWRLYDGRYWCRTRTRLPTHVVLQPFDRAHSKPFREALANNAQSLFQLDAFLAALKTHAPGKVRYTLPALYVTSDIDWALAGKPYWPDVHAAEADWAARHEERELTVAGDYVGEGGLSEGILAGVGDYCGDYYSNHPPVYRHTGLGRRNDLFLWERHQRTYERAQYQQRAKEASGALQLTRAAELRRPVDRLLALPTLGVHIPGIEDWLQWEVRFRKVDTALLRGE</sequence>
<keyword evidence="4" id="KW-0547">Nucleotide-binding</keyword>
<gene>
    <name evidence="9" type="ORF">SEPCBS119000_004121</name>
</gene>
<dbReference type="EMBL" id="CAWUON010000059">
    <property type="protein sequence ID" value="CAK7270497.1"/>
    <property type="molecule type" value="Genomic_DNA"/>
</dbReference>
<dbReference type="InterPro" id="IPR014729">
    <property type="entry name" value="Rossmann-like_a/b/a_fold"/>
</dbReference>
<feature type="region of interest" description="Disordered" evidence="7">
    <location>
        <begin position="246"/>
        <end position="268"/>
    </location>
</feature>
<evidence type="ECO:0000256" key="1">
    <source>
        <dbReference type="ARBA" id="ARBA00013267"/>
    </source>
</evidence>
<keyword evidence="10" id="KW-1185">Reference proteome</keyword>
<evidence type="ECO:0000256" key="4">
    <source>
        <dbReference type="ARBA" id="ARBA00022741"/>
    </source>
</evidence>
<feature type="domain" description="tRNA(Ile)-lysidine/2-thiocytidine synthase N-terminal" evidence="8">
    <location>
        <begin position="294"/>
        <end position="344"/>
    </location>
</feature>
<keyword evidence="3" id="KW-0819">tRNA processing</keyword>
<evidence type="ECO:0000256" key="2">
    <source>
        <dbReference type="ARBA" id="ARBA00022598"/>
    </source>
</evidence>
<dbReference type="InterPro" id="IPR012094">
    <property type="entry name" value="tRNA_Ile_lys_synt"/>
</dbReference>
<dbReference type="Pfam" id="PF01171">
    <property type="entry name" value="ATP_bind_3"/>
    <property type="match status" value="2"/>
</dbReference>
<dbReference type="InterPro" id="IPR011063">
    <property type="entry name" value="TilS/TtcA_N"/>
</dbReference>
<keyword evidence="5" id="KW-0067">ATP-binding</keyword>
<dbReference type="PANTHER" id="PTHR43033">
    <property type="entry name" value="TRNA(ILE)-LYSIDINE SYNTHASE-RELATED"/>
    <property type="match status" value="1"/>
</dbReference>
<protein>
    <recommendedName>
        <fullName evidence="1">tRNA(Ile)-lysidine synthetase</fullName>
        <ecNumber evidence="1">6.3.4.19</ecNumber>
    </recommendedName>
</protein>
<comment type="caution">
    <text evidence="9">The sequence shown here is derived from an EMBL/GenBank/DDBJ whole genome shotgun (WGS) entry which is preliminary data.</text>
</comment>
<keyword evidence="2" id="KW-0436">Ligase</keyword>
<dbReference type="InterPro" id="IPR012795">
    <property type="entry name" value="tRNA_Ile_lys_synt_N"/>
</dbReference>
<evidence type="ECO:0000256" key="6">
    <source>
        <dbReference type="ARBA" id="ARBA00048539"/>
    </source>
</evidence>
<name>A0ABP0DU49_9PEZI</name>
<feature type="domain" description="tRNA(Ile)-lysidine/2-thiocytidine synthase N-terminal" evidence="8">
    <location>
        <begin position="40"/>
        <end position="179"/>
    </location>
</feature>
<evidence type="ECO:0000313" key="9">
    <source>
        <dbReference type="EMBL" id="CAK7270497.1"/>
    </source>
</evidence>
<accession>A0ABP0DU49</accession>
<dbReference type="HAMAP" id="MF_01161">
    <property type="entry name" value="tRNA_Ile_lys_synt"/>
    <property type="match status" value="1"/>
</dbReference>
<comment type="catalytic activity">
    <reaction evidence="6">
        <text>cytidine(34) in tRNA(Ile2) + L-lysine + ATP = lysidine(34) in tRNA(Ile2) + AMP + diphosphate + H(+)</text>
        <dbReference type="Rhea" id="RHEA:43744"/>
        <dbReference type="Rhea" id="RHEA-COMP:10625"/>
        <dbReference type="Rhea" id="RHEA-COMP:10670"/>
        <dbReference type="ChEBI" id="CHEBI:15378"/>
        <dbReference type="ChEBI" id="CHEBI:30616"/>
        <dbReference type="ChEBI" id="CHEBI:32551"/>
        <dbReference type="ChEBI" id="CHEBI:33019"/>
        <dbReference type="ChEBI" id="CHEBI:82748"/>
        <dbReference type="ChEBI" id="CHEBI:83665"/>
        <dbReference type="ChEBI" id="CHEBI:456215"/>
        <dbReference type="EC" id="6.3.4.19"/>
    </reaction>
</comment>
<evidence type="ECO:0000256" key="3">
    <source>
        <dbReference type="ARBA" id="ARBA00022694"/>
    </source>
</evidence>